<dbReference type="AlphaFoldDB" id="A0A2A6BNU6"/>
<dbReference type="EnsemblMetazoa" id="PPA44295.1">
    <property type="protein sequence ID" value="PPA44295.1"/>
    <property type="gene ID" value="WBGene00282664"/>
</dbReference>
<accession>A0A2A6BNU6</accession>
<accession>A0A8R1Z0S7</accession>
<dbReference type="Proteomes" id="UP000005239">
    <property type="component" value="Unassembled WGS sequence"/>
</dbReference>
<feature type="region of interest" description="Disordered" evidence="1">
    <location>
        <begin position="30"/>
        <end position="92"/>
    </location>
</feature>
<evidence type="ECO:0000256" key="1">
    <source>
        <dbReference type="SAM" id="MobiDB-lite"/>
    </source>
</evidence>
<evidence type="ECO:0000313" key="3">
    <source>
        <dbReference type="Proteomes" id="UP000005239"/>
    </source>
</evidence>
<keyword evidence="3" id="KW-1185">Reference proteome</keyword>
<proteinExistence type="predicted"/>
<reference evidence="2" key="2">
    <citation type="submission" date="2022-06" db="UniProtKB">
        <authorList>
            <consortium name="EnsemblMetazoa"/>
        </authorList>
    </citation>
    <scope>IDENTIFICATION</scope>
    <source>
        <strain evidence="2">PS312</strain>
    </source>
</reference>
<feature type="compositionally biased region" description="Basic and acidic residues" evidence="1">
    <location>
        <begin position="30"/>
        <end position="63"/>
    </location>
</feature>
<reference evidence="3" key="1">
    <citation type="journal article" date="2008" name="Nat. Genet.">
        <title>The Pristionchus pacificus genome provides a unique perspective on nematode lifestyle and parasitism.</title>
        <authorList>
            <person name="Dieterich C."/>
            <person name="Clifton S.W."/>
            <person name="Schuster L.N."/>
            <person name="Chinwalla A."/>
            <person name="Delehaunty K."/>
            <person name="Dinkelacker I."/>
            <person name="Fulton L."/>
            <person name="Fulton R."/>
            <person name="Godfrey J."/>
            <person name="Minx P."/>
            <person name="Mitreva M."/>
            <person name="Roeseler W."/>
            <person name="Tian H."/>
            <person name="Witte H."/>
            <person name="Yang S.P."/>
            <person name="Wilson R.K."/>
            <person name="Sommer R.J."/>
        </authorList>
    </citation>
    <scope>NUCLEOTIDE SEQUENCE [LARGE SCALE GENOMIC DNA]</scope>
    <source>
        <strain evidence="3">PS312</strain>
    </source>
</reference>
<protein>
    <submittedName>
        <fullName evidence="2">Uncharacterized protein</fullName>
    </submittedName>
</protein>
<gene>
    <name evidence="2" type="primary">WBGene00282664</name>
</gene>
<name>A0A2A6BNU6_PRIPA</name>
<organism evidence="2 3">
    <name type="scientific">Pristionchus pacificus</name>
    <name type="common">Parasitic nematode worm</name>
    <dbReference type="NCBI Taxonomy" id="54126"/>
    <lineage>
        <taxon>Eukaryota</taxon>
        <taxon>Metazoa</taxon>
        <taxon>Ecdysozoa</taxon>
        <taxon>Nematoda</taxon>
        <taxon>Chromadorea</taxon>
        <taxon>Rhabditida</taxon>
        <taxon>Rhabditina</taxon>
        <taxon>Diplogasteromorpha</taxon>
        <taxon>Diplogasteroidea</taxon>
        <taxon>Neodiplogasteridae</taxon>
        <taxon>Pristionchus</taxon>
    </lineage>
</organism>
<sequence length="92" mass="10730">MRTESKGEEKKKTMDLHYYSVDKLRNGRMEEMEHAFNMDKLTKEQTREQRRNENDRQSEDTRGYNESGVDGSTTPSGGWESDPAPGRERGEE</sequence>
<evidence type="ECO:0000313" key="2">
    <source>
        <dbReference type="EnsemblMetazoa" id="PPA44295.1"/>
    </source>
</evidence>